<dbReference type="Proteomes" id="UP000005220">
    <property type="component" value="Chromosome 1"/>
</dbReference>
<dbReference type="RefSeq" id="XP_003955399.1">
    <property type="nucleotide sequence ID" value="XM_003955350.1"/>
</dbReference>
<dbReference type="OrthoDB" id="5405745at2759"/>
<dbReference type="PANTHER" id="PTHR39142">
    <property type="entry name" value="MID1P"/>
    <property type="match status" value="1"/>
</dbReference>
<dbReference type="GeneID" id="13886177"/>
<dbReference type="AlphaFoldDB" id="H2APG4"/>
<feature type="chain" id="PRO_5003559187" description="FZ domain-containing protein" evidence="1">
    <location>
        <begin position="22"/>
        <end position="542"/>
    </location>
</feature>
<keyword evidence="1" id="KW-0732">Signal</keyword>
<proteinExistence type="predicted"/>
<feature type="signal peptide" evidence="1">
    <location>
        <begin position="1"/>
        <end position="21"/>
    </location>
</feature>
<accession>H2APG4</accession>
<dbReference type="GO" id="GO:0015275">
    <property type="term" value="F:stretch-activated, monoatomic cation-selective, calcium channel activity"/>
    <property type="evidence" value="ECO:0007669"/>
    <property type="project" value="EnsemblFungi"/>
</dbReference>
<dbReference type="FunCoup" id="H2APG4">
    <property type="interactions" value="69"/>
</dbReference>
<dbReference type="InterPro" id="IPR024338">
    <property type="entry name" value="MID1/Yam8"/>
</dbReference>
<evidence type="ECO:0000256" key="1">
    <source>
        <dbReference type="SAM" id="SignalP"/>
    </source>
</evidence>
<keyword evidence="3" id="KW-1185">Reference proteome</keyword>
<dbReference type="STRING" id="1071382.H2APG4"/>
<sequence>MLLKPLVTLLLLFVNIVYTLSWNSFGDVNGTTFSPGIKLVDYKRSSIHEDDAPSRSIINSDTITEWTPISSNLTAGSQDYFVFSIDLSQSKISSTYEILIFLSGNICSRPMGNDDIEVNVSYSFNDSIASDPSTGSNSQFDRGYLAALAVSPIQGTTSNSTSEYSYLYVIIELYNSTTGKPLDSNATDVGTWRYSLSISENDLVYQWDSRTWLSVLDTDDSSALLRTGNVSSINSLSQANTNYSIYDPSLYDLYIYSLEDSEKFNGFNLSLCAVKNGPYLVRSVNDSSESSSLTENTLAVQKSINSKSDSISEYFYVTGLNSSTTYVAYLIKKISQQGSLSDVGGVLFTKVSFTTADDDTCSLIYNLDFCPDVSYSVPSSSLIEGNKTLLAETYQKIAQDLYSNFSTALQMIPCQTEEDAAYSPLRTCDDCAEAYRNWLCAVTIPRCSTEESPYFIARNKTANRNVYIDEYIKPLRSYYEILPCIDMCYNIVKNCPSDFGFSCPSSDSYPELLYSSYNFYRNNESYDTCNFLGNYTDLTVYS</sequence>
<reference evidence="2 3" key="1">
    <citation type="journal article" date="2011" name="Proc. Natl. Acad. Sci. U.S.A.">
        <title>Evolutionary erosion of yeast sex chromosomes by mating-type switching accidents.</title>
        <authorList>
            <person name="Gordon J.L."/>
            <person name="Armisen D."/>
            <person name="Proux-Wera E."/>
            <person name="Oheigeartaigh S.S."/>
            <person name="Byrne K.P."/>
            <person name="Wolfe K.H."/>
        </authorList>
    </citation>
    <scope>NUCLEOTIDE SEQUENCE [LARGE SCALE GENOMIC DNA]</scope>
    <source>
        <strain evidence="3">ATCC 22294 / BCRC 22015 / CBS 2517 / CECT 1963 / NBRC 1671 / NRRL Y-8276</strain>
    </source>
</reference>
<organism evidence="2 3">
    <name type="scientific">Kazachstania africana (strain ATCC 22294 / BCRC 22015 / CBS 2517 / CECT 1963 / NBRC 1671 / NRRL Y-8276)</name>
    <name type="common">Yeast</name>
    <name type="synonym">Kluyveromyces africanus</name>
    <dbReference type="NCBI Taxonomy" id="1071382"/>
    <lineage>
        <taxon>Eukaryota</taxon>
        <taxon>Fungi</taxon>
        <taxon>Dikarya</taxon>
        <taxon>Ascomycota</taxon>
        <taxon>Saccharomycotina</taxon>
        <taxon>Saccharomycetes</taxon>
        <taxon>Saccharomycetales</taxon>
        <taxon>Saccharomycetaceae</taxon>
        <taxon>Kazachstania</taxon>
    </lineage>
</organism>
<dbReference type="HOGENOM" id="CLU_018731_1_0_1"/>
<dbReference type="GO" id="GO:0098703">
    <property type="term" value="P:calcium ion import across plasma membrane"/>
    <property type="evidence" value="ECO:0007669"/>
    <property type="project" value="InterPro"/>
</dbReference>
<gene>
    <name evidence="2" type="primary">KAFR0A08300</name>
    <name evidence="2" type="ORF">KAFR_0A08300</name>
</gene>
<evidence type="ECO:0008006" key="4">
    <source>
        <dbReference type="Google" id="ProtNLM"/>
    </source>
</evidence>
<dbReference type="eggNOG" id="ENOG502QTEW">
    <property type="taxonomic scope" value="Eukaryota"/>
</dbReference>
<name>H2APG4_KAZAF</name>
<dbReference type="InterPro" id="IPR036790">
    <property type="entry name" value="Frizzled_dom_sf"/>
</dbReference>
<protein>
    <recommendedName>
        <fullName evidence="4">FZ domain-containing protein</fullName>
    </recommendedName>
</protein>
<dbReference type="KEGG" id="kaf:KAFR_0A08300"/>
<dbReference type="EMBL" id="HE650821">
    <property type="protein sequence ID" value="CCF56264.1"/>
    <property type="molecule type" value="Genomic_DNA"/>
</dbReference>
<dbReference type="Gene3D" id="1.10.2000.10">
    <property type="entry name" value="Frizzled cysteine-rich domain"/>
    <property type="match status" value="1"/>
</dbReference>
<dbReference type="PANTHER" id="PTHR39142:SF1">
    <property type="entry name" value="AEL197CP"/>
    <property type="match status" value="1"/>
</dbReference>
<dbReference type="GO" id="GO:0005886">
    <property type="term" value="C:plasma membrane"/>
    <property type="evidence" value="ECO:0007669"/>
    <property type="project" value="EnsemblFungi"/>
</dbReference>
<dbReference type="GO" id="GO:0005783">
    <property type="term" value="C:endoplasmic reticulum"/>
    <property type="evidence" value="ECO:0007669"/>
    <property type="project" value="EnsemblFungi"/>
</dbReference>
<dbReference type="InParanoid" id="H2APG4"/>
<dbReference type="Pfam" id="PF12929">
    <property type="entry name" value="Mid1"/>
    <property type="match status" value="1"/>
</dbReference>
<evidence type="ECO:0000313" key="2">
    <source>
        <dbReference type="EMBL" id="CCF56264.1"/>
    </source>
</evidence>
<evidence type="ECO:0000313" key="3">
    <source>
        <dbReference type="Proteomes" id="UP000005220"/>
    </source>
</evidence>